<evidence type="ECO:0000256" key="1">
    <source>
        <dbReference type="ARBA" id="ARBA00022679"/>
    </source>
</evidence>
<dbReference type="Proteomes" id="UP000033647">
    <property type="component" value="Unassembled WGS sequence"/>
</dbReference>
<evidence type="ECO:0000256" key="2">
    <source>
        <dbReference type="ARBA" id="ARBA00022741"/>
    </source>
</evidence>
<name>A0A0F4GKS1_9PEZI</name>
<dbReference type="PANTHER" id="PTHR23359">
    <property type="entry name" value="NUCLEOTIDE KINASE"/>
    <property type="match status" value="1"/>
</dbReference>
<reference evidence="5 6" key="1">
    <citation type="submission" date="2015-03" db="EMBL/GenBank/DDBJ databases">
        <title>RNA-seq based gene annotation and comparative genomics of four Zymoseptoria species reveal species-specific pathogenicity related genes and transposable element activity.</title>
        <authorList>
            <person name="Grandaubert J."/>
            <person name="Bhattacharyya A."/>
            <person name="Stukenbrock E.H."/>
        </authorList>
    </citation>
    <scope>NUCLEOTIDE SEQUENCE [LARGE SCALE GENOMIC DNA]</scope>
    <source>
        <strain evidence="5 6">Zb18110</strain>
    </source>
</reference>
<keyword evidence="3 4" id="KW-0418">Kinase</keyword>
<comment type="caution">
    <text evidence="5">The sequence shown here is derived from an EMBL/GenBank/DDBJ whole genome shotgun (WGS) entry which is preliminary data.</text>
</comment>
<protein>
    <submittedName>
        <fullName evidence="5">Uncharacterized protein</fullName>
    </submittedName>
</protein>
<dbReference type="InterPro" id="IPR000850">
    <property type="entry name" value="Adenylat/UMP-CMP_kin"/>
</dbReference>
<dbReference type="InterPro" id="IPR027417">
    <property type="entry name" value="P-loop_NTPase"/>
</dbReference>
<dbReference type="AlphaFoldDB" id="A0A0F4GKS1"/>
<evidence type="ECO:0000256" key="3">
    <source>
        <dbReference type="ARBA" id="ARBA00022777"/>
    </source>
</evidence>
<evidence type="ECO:0000313" key="6">
    <source>
        <dbReference type="Proteomes" id="UP000033647"/>
    </source>
</evidence>
<dbReference type="EMBL" id="LAFY01000447">
    <property type="protein sequence ID" value="KJX97858.1"/>
    <property type="molecule type" value="Genomic_DNA"/>
</dbReference>
<keyword evidence="2" id="KW-0547">Nucleotide-binding</keyword>
<dbReference type="CDD" id="cd01428">
    <property type="entry name" value="ADK"/>
    <property type="match status" value="1"/>
</dbReference>
<dbReference type="GO" id="GO:0019205">
    <property type="term" value="F:nucleobase-containing compound kinase activity"/>
    <property type="evidence" value="ECO:0007669"/>
    <property type="project" value="InterPro"/>
</dbReference>
<dbReference type="OrthoDB" id="442176at2759"/>
<dbReference type="PRINTS" id="PR00094">
    <property type="entry name" value="ADENYLTKNASE"/>
</dbReference>
<proteinExistence type="inferred from homology"/>
<accession>A0A0F4GKS1</accession>
<evidence type="ECO:0000256" key="4">
    <source>
        <dbReference type="RuleBase" id="RU003330"/>
    </source>
</evidence>
<dbReference type="Pfam" id="PF00406">
    <property type="entry name" value="ADK"/>
    <property type="match status" value="1"/>
</dbReference>
<dbReference type="Gene3D" id="3.40.50.300">
    <property type="entry name" value="P-loop containing nucleotide triphosphate hydrolases"/>
    <property type="match status" value="1"/>
</dbReference>
<evidence type="ECO:0000313" key="5">
    <source>
        <dbReference type="EMBL" id="KJX97858.1"/>
    </source>
</evidence>
<organism evidence="5 6">
    <name type="scientific">Zymoseptoria brevis</name>
    <dbReference type="NCBI Taxonomy" id="1047168"/>
    <lineage>
        <taxon>Eukaryota</taxon>
        <taxon>Fungi</taxon>
        <taxon>Dikarya</taxon>
        <taxon>Ascomycota</taxon>
        <taxon>Pezizomycotina</taxon>
        <taxon>Dothideomycetes</taxon>
        <taxon>Dothideomycetidae</taxon>
        <taxon>Mycosphaerellales</taxon>
        <taxon>Mycosphaerellaceae</taxon>
        <taxon>Zymoseptoria</taxon>
    </lineage>
</organism>
<dbReference type="STRING" id="1047168.A0A0F4GKS1"/>
<sequence>MSATRPFAVIFVLGAPGAGKGTICSHLAETYQLSHYSVGDGLRSWMRENRTSPLAVQIQDKLDNQGFLASDDLNPFIGQAIKDALAKDGPKLRGMLADGFPRCVEQLETFDSWPFQDQLPLAAPDGGDVGVHPKPDIVVCLRITKQNAEARYLGRGRDSNDSREKFERRFAEYEAETRAVEDAYRDLGVLIELDVNGTKKENLEQMRKTLQASELWQRIMVEGQFSTQFVLS</sequence>
<dbReference type="SUPFAM" id="SSF52540">
    <property type="entry name" value="P-loop containing nucleoside triphosphate hydrolases"/>
    <property type="match status" value="1"/>
</dbReference>
<comment type="similarity">
    <text evidence="4">Belongs to the adenylate kinase family.</text>
</comment>
<dbReference type="GO" id="GO:0005524">
    <property type="term" value="F:ATP binding"/>
    <property type="evidence" value="ECO:0007669"/>
    <property type="project" value="InterPro"/>
</dbReference>
<dbReference type="GO" id="GO:0006139">
    <property type="term" value="P:nucleobase-containing compound metabolic process"/>
    <property type="evidence" value="ECO:0007669"/>
    <property type="project" value="InterPro"/>
</dbReference>
<keyword evidence="1 4" id="KW-0808">Transferase</keyword>
<gene>
    <name evidence="5" type="ORF">TI39_contig455g00018</name>
</gene>
<keyword evidence="6" id="KW-1185">Reference proteome</keyword>